<dbReference type="GO" id="GO:0003824">
    <property type="term" value="F:catalytic activity"/>
    <property type="evidence" value="ECO:0007669"/>
    <property type="project" value="InterPro"/>
</dbReference>
<dbReference type="SUPFAM" id="SSF102114">
    <property type="entry name" value="Radical SAM enzymes"/>
    <property type="match status" value="1"/>
</dbReference>
<dbReference type="SFLD" id="SFLDG01082">
    <property type="entry name" value="B12-binding_domain_containing"/>
    <property type="match status" value="1"/>
</dbReference>
<dbReference type="Pfam" id="PF13311">
    <property type="entry name" value="DUF4080"/>
    <property type="match status" value="1"/>
</dbReference>
<comment type="caution">
    <text evidence="8">The sequence shown here is derived from an EMBL/GenBank/DDBJ whole genome shotgun (WGS) entry which is preliminary data.</text>
</comment>
<dbReference type="AlphaFoldDB" id="A0A419T527"/>
<dbReference type="Pfam" id="PF02310">
    <property type="entry name" value="B12-binding"/>
    <property type="match status" value="1"/>
</dbReference>
<dbReference type="InterPro" id="IPR051198">
    <property type="entry name" value="BchE-like"/>
</dbReference>
<dbReference type="Gene3D" id="3.80.30.20">
    <property type="entry name" value="tm_1862 like domain"/>
    <property type="match status" value="1"/>
</dbReference>
<protein>
    <submittedName>
        <fullName evidence="8">B12-binding domain-containing radical SAM protein</fullName>
    </submittedName>
</protein>
<dbReference type="SFLD" id="SFLDG01123">
    <property type="entry name" value="methyltransferase_(Class_B)"/>
    <property type="match status" value="1"/>
</dbReference>
<dbReference type="RefSeq" id="WP_120168469.1">
    <property type="nucleotide sequence ID" value="NZ_MCIB01000010.1"/>
</dbReference>
<accession>A0A419T527</accession>
<dbReference type="SFLD" id="SFLDS00029">
    <property type="entry name" value="Radical_SAM"/>
    <property type="match status" value="1"/>
</dbReference>
<evidence type="ECO:0000256" key="5">
    <source>
        <dbReference type="ARBA" id="ARBA00023014"/>
    </source>
</evidence>
<dbReference type="Gene3D" id="3.40.50.280">
    <property type="entry name" value="Cobalamin-binding domain"/>
    <property type="match status" value="1"/>
</dbReference>
<evidence type="ECO:0000313" key="8">
    <source>
        <dbReference type="EMBL" id="RKD32591.1"/>
    </source>
</evidence>
<dbReference type="InterPro" id="IPR034466">
    <property type="entry name" value="Methyltransferase_Class_B"/>
</dbReference>
<dbReference type="SUPFAM" id="SSF52242">
    <property type="entry name" value="Cobalamin (vitamin B12)-binding domain"/>
    <property type="match status" value="1"/>
</dbReference>
<dbReference type="PANTHER" id="PTHR43409">
    <property type="entry name" value="ANAEROBIC MAGNESIUM-PROTOPORPHYRIN IX MONOMETHYL ESTER CYCLASE-RELATED"/>
    <property type="match status" value="1"/>
</dbReference>
<dbReference type="Pfam" id="PF04055">
    <property type="entry name" value="Radical_SAM"/>
    <property type="match status" value="1"/>
</dbReference>
<dbReference type="InterPro" id="IPR025288">
    <property type="entry name" value="DUF4080"/>
</dbReference>
<evidence type="ECO:0000256" key="3">
    <source>
        <dbReference type="ARBA" id="ARBA00022723"/>
    </source>
</evidence>
<name>A0A419T527_9FIRM</name>
<dbReference type="PANTHER" id="PTHR43409:SF16">
    <property type="entry name" value="SLR0320 PROTEIN"/>
    <property type="match status" value="1"/>
</dbReference>
<keyword evidence="5" id="KW-0411">Iron-sulfur</keyword>
<dbReference type="GO" id="GO:0046872">
    <property type="term" value="F:metal ion binding"/>
    <property type="evidence" value="ECO:0007669"/>
    <property type="project" value="UniProtKB-KW"/>
</dbReference>
<dbReference type="InterPro" id="IPR023404">
    <property type="entry name" value="rSAM_horseshoe"/>
</dbReference>
<dbReference type="GO" id="GO:0051539">
    <property type="term" value="F:4 iron, 4 sulfur cluster binding"/>
    <property type="evidence" value="ECO:0007669"/>
    <property type="project" value="UniProtKB-KW"/>
</dbReference>
<keyword evidence="2" id="KW-0949">S-adenosyl-L-methionine</keyword>
<proteinExistence type="predicted"/>
<dbReference type="InterPro" id="IPR036724">
    <property type="entry name" value="Cobalamin-bd_sf"/>
</dbReference>
<keyword evidence="9" id="KW-1185">Reference proteome</keyword>
<dbReference type="InterPro" id="IPR007197">
    <property type="entry name" value="rSAM"/>
</dbReference>
<organism evidence="8 9">
    <name type="scientific">Thermohalobacter berrensis</name>
    <dbReference type="NCBI Taxonomy" id="99594"/>
    <lineage>
        <taxon>Bacteria</taxon>
        <taxon>Bacillati</taxon>
        <taxon>Bacillota</taxon>
        <taxon>Tissierellia</taxon>
        <taxon>Tissierellales</taxon>
        <taxon>Thermohalobacteraceae</taxon>
        <taxon>Thermohalobacter</taxon>
    </lineage>
</organism>
<dbReference type="GO" id="GO:0005829">
    <property type="term" value="C:cytosol"/>
    <property type="evidence" value="ECO:0007669"/>
    <property type="project" value="TreeGrafter"/>
</dbReference>
<dbReference type="InterPro" id="IPR006158">
    <property type="entry name" value="Cobalamin-bd"/>
</dbReference>
<comment type="cofactor">
    <cofactor evidence="1">
        <name>[4Fe-4S] cluster</name>
        <dbReference type="ChEBI" id="CHEBI:49883"/>
    </cofactor>
</comment>
<evidence type="ECO:0000256" key="2">
    <source>
        <dbReference type="ARBA" id="ARBA00022691"/>
    </source>
</evidence>
<keyword evidence="4" id="KW-0408">Iron</keyword>
<evidence type="ECO:0000259" key="6">
    <source>
        <dbReference type="PROSITE" id="PS51332"/>
    </source>
</evidence>
<feature type="domain" description="B12-binding" evidence="6">
    <location>
        <begin position="1"/>
        <end position="134"/>
    </location>
</feature>
<dbReference type="InterPro" id="IPR058240">
    <property type="entry name" value="rSAM_sf"/>
</dbReference>
<dbReference type="OrthoDB" id="9801424at2"/>
<dbReference type="CDD" id="cd01335">
    <property type="entry name" value="Radical_SAM"/>
    <property type="match status" value="1"/>
</dbReference>
<keyword evidence="3" id="KW-0479">Metal-binding</keyword>
<gene>
    <name evidence="8" type="ORF">BET03_10880</name>
</gene>
<sequence>MKVLLTTLNSKYIHSSLSIRYIKSYCEDIIPNIEIEEYTINQNTEYVTGEIYRKEPDAVAFSCYIWNIEKTLEIAERLKIVNPNLKIILGGPEVSFNGKEILKKNTFIDFIVYGEGEVTFRQLLYKLSNKDNNFKDVKGLVYRKENEIIRTEPRPLIKNLDSIPSPFRGDLKDFKNKIVYFESSRGCPFNCQFCLSSTIPGLRFFSLDRVKKDLKCLIDAGVKQVKFVDRTFNAKKEYALEIMKFIMEQNVKNINFHFEVTAHILDEEILEFLKDVPEGLFQFEIGVQSTNSKTLKAIDRNTNFERLSYVVKTVKSYKNIHQHLDLIAGLPYENYKSFKKSFNDVYKLEPDKLQLGFLKLLKGSGLRQNKEKYGFKFLDKPPYEVLENDYINYSEMLTLKIIEDLVEKYPNSRSFKNCLEYIIKKYFETPFDFYEKFAKYWTNKGFHRISHSKTRLYKILKMFYIDYVKNDIDIFNEILKFDFIYNNKSNIPPFIETYKDIPKNKKHVFLQNRENLLKYIPEFKELPAKKIINKVHFEKFPINIIDFINSGYNLKKLQREDKVVLFVYDENKKVFDKCRAYDITKEFIKQE</sequence>
<dbReference type="EMBL" id="MCIB01000010">
    <property type="protein sequence ID" value="RKD32591.1"/>
    <property type="molecule type" value="Genomic_DNA"/>
</dbReference>
<dbReference type="CDD" id="cd02068">
    <property type="entry name" value="radical_SAM_B12_BD"/>
    <property type="match status" value="1"/>
</dbReference>
<dbReference type="SMART" id="SM00729">
    <property type="entry name" value="Elp3"/>
    <property type="match status" value="1"/>
</dbReference>
<dbReference type="PROSITE" id="PS51918">
    <property type="entry name" value="RADICAL_SAM"/>
    <property type="match status" value="1"/>
</dbReference>
<evidence type="ECO:0000259" key="7">
    <source>
        <dbReference type="PROSITE" id="PS51918"/>
    </source>
</evidence>
<evidence type="ECO:0000256" key="1">
    <source>
        <dbReference type="ARBA" id="ARBA00001966"/>
    </source>
</evidence>
<dbReference type="GO" id="GO:0031419">
    <property type="term" value="F:cobalamin binding"/>
    <property type="evidence" value="ECO:0007669"/>
    <property type="project" value="InterPro"/>
</dbReference>
<evidence type="ECO:0000256" key="4">
    <source>
        <dbReference type="ARBA" id="ARBA00023004"/>
    </source>
</evidence>
<reference evidence="8 9" key="1">
    <citation type="submission" date="2016-08" db="EMBL/GenBank/DDBJ databases">
        <title>Novel Firmicutes and Novel Genomes.</title>
        <authorList>
            <person name="Poppleton D.I."/>
            <person name="Gribaldo S."/>
        </authorList>
    </citation>
    <scope>NUCLEOTIDE SEQUENCE [LARGE SCALE GENOMIC DNA]</scope>
    <source>
        <strain evidence="8 9">CTT3</strain>
    </source>
</reference>
<dbReference type="PROSITE" id="PS51332">
    <property type="entry name" value="B12_BINDING"/>
    <property type="match status" value="1"/>
</dbReference>
<evidence type="ECO:0000313" key="9">
    <source>
        <dbReference type="Proteomes" id="UP000284177"/>
    </source>
</evidence>
<dbReference type="Proteomes" id="UP000284177">
    <property type="component" value="Unassembled WGS sequence"/>
</dbReference>
<dbReference type="InterPro" id="IPR006638">
    <property type="entry name" value="Elp3/MiaA/NifB-like_rSAM"/>
</dbReference>
<feature type="domain" description="Radical SAM core" evidence="7">
    <location>
        <begin position="173"/>
        <end position="403"/>
    </location>
</feature>